<comment type="caution">
    <text evidence="3">The sequence shown here is derived from an EMBL/GenBank/DDBJ whole genome shotgun (WGS) entry which is preliminary data.</text>
</comment>
<keyword evidence="4" id="KW-1185">Reference proteome</keyword>
<dbReference type="PANTHER" id="PTHR43639">
    <property type="entry name" value="OXIDOREDUCTASE, SHORT-CHAIN DEHYDROGENASE/REDUCTASE FAMILY (AFU_ORTHOLOGUE AFUA_5G02870)"/>
    <property type="match status" value="1"/>
</dbReference>
<evidence type="ECO:0000313" key="4">
    <source>
        <dbReference type="Proteomes" id="UP000602745"/>
    </source>
</evidence>
<dbReference type="AlphaFoldDB" id="A0A8J2YKR5"/>
<reference evidence="3" key="2">
    <citation type="submission" date="2020-09" db="EMBL/GenBank/DDBJ databases">
        <authorList>
            <person name="Sun Q."/>
            <person name="Sedlacek I."/>
        </authorList>
    </citation>
    <scope>NUCLEOTIDE SEQUENCE</scope>
    <source>
        <strain evidence="3">CCM 7684</strain>
    </source>
</reference>
<dbReference type="Pfam" id="PF13561">
    <property type="entry name" value="adh_short_C2"/>
    <property type="match status" value="1"/>
</dbReference>
<dbReference type="PANTHER" id="PTHR43639:SF1">
    <property type="entry name" value="SHORT-CHAIN DEHYDROGENASE_REDUCTASE FAMILY PROTEIN"/>
    <property type="match status" value="1"/>
</dbReference>
<evidence type="ECO:0000256" key="1">
    <source>
        <dbReference type="ARBA" id="ARBA00006484"/>
    </source>
</evidence>
<dbReference type="InterPro" id="IPR036291">
    <property type="entry name" value="NAD(P)-bd_dom_sf"/>
</dbReference>
<dbReference type="FunFam" id="3.40.50.720:FF:000084">
    <property type="entry name" value="Short-chain dehydrogenase reductase"/>
    <property type="match status" value="1"/>
</dbReference>
<dbReference type="InterPro" id="IPR002347">
    <property type="entry name" value="SDR_fam"/>
</dbReference>
<dbReference type="SUPFAM" id="SSF51735">
    <property type="entry name" value="NAD(P)-binding Rossmann-fold domains"/>
    <property type="match status" value="1"/>
</dbReference>
<name>A0A8J2YKR5_9RHOB</name>
<protein>
    <submittedName>
        <fullName evidence="3">Glucose-1-dehydrogenase</fullName>
    </submittedName>
</protein>
<dbReference type="Proteomes" id="UP000602745">
    <property type="component" value="Unassembled WGS sequence"/>
</dbReference>
<dbReference type="EMBL" id="BMCP01000004">
    <property type="protein sequence ID" value="GGE49867.1"/>
    <property type="molecule type" value="Genomic_DNA"/>
</dbReference>
<dbReference type="Gene3D" id="3.40.50.720">
    <property type="entry name" value="NAD(P)-binding Rossmann-like Domain"/>
    <property type="match status" value="1"/>
</dbReference>
<dbReference type="RefSeq" id="WP_188410510.1">
    <property type="nucleotide sequence ID" value="NZ_BMCP01000004.1"/>
</dbReference>
<sequence length="250" mass="25756">MTERPLLLITGGSRGIGAAIARMAAARGYYLAINYRDDAASAEEVAKACRSAGARAVTLKGDMAREADIDHVFEGVKAAGTLTHFVNNAGITGRISRLDEATPETIRACIDLNVTGALLAARAAVRLMSPRYGGAGKAMVNVSSMAASLGSPGEYVWYAASKAAIEALTVGLSKELAPDGIRVNAVAPGLIATEIHARESGSPDRLTRLAPSMPLGRAGKAEEVAEAALFLLSDAASYITGTSVRVSGGR</sequence>
<dbReference type="GO" id="GO:0016491">
    <property type="term" value="F:oxidoreductase activity"/>
    <property type="evidence" value="ECO:0007669"/>
    <property type="project" value="UniProtKB-KW"/>
</dbReference>
<gene>
    <name evidence="3" type="ORF">GCM10007276_28730</name>
</gene>
<evidence type="ECO:0000256" key="2">
    <source>
        <dbReference type="ARBA" id="ARBA00023002"/>
    </source>
</evidence>
<organism evidence="3 4">
    <name type="scientific">Agaricicola taiwanensis</name>
    <dbReference type="NCBI Taxonomy" id="591372"/>
    <lineage>
        <taxon>Bacteria</taxon>
        <taxon>Pseudomonadati</taxon>
        <taxon>Pseudomonadota</taxon>
        <taxon>Alphaproteobacteria</taxon>
        <taxon>Rhodobacterales</taxon>
        <taxon>Paracoccaceae</taxon>
        <taxon>Agaricicola</taxon>
    </lineage>
</organism>
<keyword evidence="2" id="KW-0560">Oxidoreductase</keyword>
<dbReference type="PRINTS" id="PR00080">
    <property type="entry name" value="SDRFAMILY"/>
</dbReference>
<reference evidence="3" key="1">
    <citation type="journal article" date="2014" name="Int. J. Syst. Evol. Microbiol.">
        <title>Complete genome sequence of Corynebacterium casei LMG S-19264T (=DSM 44701T), isolated from a smear-ripened cheese.</title>
        <authorList>
            <consortium name="US DOE Joint Genome Institute (JGI-PGF)"/>
            <person name="Walter F."/>
            <person name="Albersmeier A."/>
            <person name="Kalinowski J."/>
            <person name="Ruckert C."/>
        </authorList>
    </citation>
    <scope>NUCLEOTIDE SEQUENCE</scope>
    <source>
        <strain evidence="3">CCM 7684</strain>
    </source>
</reference>
<dbReference type="CDD" id="cd05233">
    <property type="entry name" value="SDR_c"/>
    <property type="match status" value="1"/>
</dbReference>
<accession>A0A8J2YKR5</accession>
<comment type="similarity">
    <text evidence="1">Belongs to the short-chain dehydrogenases/reductases (SDR) family.</text>
</comment>
<dbReference type="PRINTS" id="PR00081">
    <property type="entry name" value="GDHRDH"/>
</dbReference>
<proteinExistence type="inferred from homology"/>
<evidence type="ECO:0000313" key="3">
    <source>
        <dbReference type="EMBL" id="GGE49867.1"/>
    </source>
</evidence>